<organism evidence="1">
    <name type="scientific">uncultured Pleomorphomonas sp</name>
    <dbReference type="NCBI Taxonomy" id="442121"/>
    <lineage>
        <taxon>Bacteria</taxon>
        <taxon>Pseudomonadati</taxon>
        <taxon>Pseudomonadota</taxon>
        <taxon>Alphaproteobacteria</taxon>
        <taxon>Hyphomicrobiales</taxon>
        <taxon>Pleomorphomonadaceae</taxon>
        <taxon>Pleomorphomonas</taxon>
        <taxon>environmental samples</taxon>
    </lineage>
</organism>
<dbReference type="EMBL" id="FMJD01000005">
    <property type="protein sequence ID" value="SCM75064.1"/>
    <property type="molecule type" value="Genomic_DNA"/>
</dbReference>
<accession>A0A212LBX5</accession>
<protein>
    <submittedName>
        <fullName evidence="1">Uncharacterized protein</fullName>
    </submittedName>
</protein>
<dbReference type="RefSeq" id="WP_288199903.1">
    <property type="nucleotide sequence ID" value="NZ_LT608334.1"/>
</dbReference>
<gene>
    <name evidence="1" type="ORF">KL86PLE_130465</name>
</gene>
<evidence type="ECO:0000313" key="1">
    <source>
        <dbReference type="EMBL" id="SCM75064.1"/>
    </source>
</evidence>
<name>A0A212LBX5_9HYPH</name>
<reference evidence="1" key="1">
    <citation type="submission" date="2016-08" db="EMBL/GenBank/DDBJ databases">
        <authorList>
            <person name="Seilhamer J.J."/>
        </authorList>
    </citation>
    <scope>NUCLEOTIDE SEQUENCE</scope>
    <source>
        <strain evidence="1">86</strain>
    </source>
</reference>
<proteinExistence type="predicted"/>
<dbReference type="AlphaFoldDB" id="A0A212LBX5"/>
<sequence>MAKLVVLGISDEPGYWLVDFENGTVSALPEGTKEPFDFSKTARDKGAKLVAGVDLAVALDSGDDAMVGKGEASSGRLSAYSGRFSN</sequence>